<organism evidence="2 3">
    <name type="scientific">Breznakia pachnodae</name>
    <dbReference type="NCBI Taxonomy" id="265178"/>
    <lineage>
        <taxon>Bacteria</taxon>
        <taxon>Bacillati</taxon>
        <taxon>Bacillota</taxon>
        <taxon>Erysipelotrichia</taxon>
        <taxon>Erysipelotrichales</taxon>
        <taxon>Erysipelotrichaceae</taxon>
        <taxon>Breznakia</taxon>
    </lineage>
</organism>
<proteinExistence type="predicted"/>
<evidence type="ECO:0000313" key="2">
    <source>
        <dbReference type="EMBL" id="MDQ0361331.1"/>
    </source>
</evidence>
<evidence type="ECO:0000259" key="1">
    <source>
        <dbReference type="Pfam" id="PF01037"/>
    </source>
</evidence>
<accession>A0ABU0E3C7</accession>
<name>A0ABU0E3C7_9FIRM</name>
<keyword evidence="3" id="KW-1185">Reference proteome</keyword>
<comment type="caution">
    <text evidence="2">The sequence shown here is derived from an EMBL/GenBank/DDBJ whole genome shotgun (WGS) entry which is preliminary data.</text>
</comment>
<dbReference type="Proteomes" id="UP001230220">
    <property type="component" value="Unassembled WGS sequence"/>
</dbReference>
<dbReference type="InterPro" id="IPR011008">
    <property type="entry name" value="Dimeric_a/b-barrel"/>
</dbReference>
<feature type="domain" description="Transcription regulator AsnC/Lrp ligand binding" evidence="1">
    <location>
        <begin position="74"/>
        <end position="140"/>
    </location>
</feature>
<dbReference type="Gene3D" id="1.10.10.10">
    <property type="entry name" value="Winged helix-like DNA-binding domain superfamily/Winged helix DNA-binding domain"/>
    <property type="match status" value="1"/>
</dbReference>
<sequence length="162" mass="18459">MKDIELLNLLENNAKYEPKDLAIILQTDEQVILDKVAAFEKEKIICGYHTIINWDKTHEEIVTSIIYVDAPPKRDSGYDYVARKIYKYPEVESMYLTSGKNDFIIIIHGRTMKEVANFVATKLACIDGVTSTTTLFVLQTYKANGIILAEDEKPSERLLITP</sequence>
<dbReference type="EMBL" id="JAUSUR010000003">
    <property type="protein sequence ID" value="MDQ0361331.1"/>
    <property type="molecule type" value="Genomic_DNA"/>
</dbReference>
<dbReference type="SUPFAM" id="SSF54909">
    <property type="entry name" value="Dimeric alpha+beta barrel"/>
    <property type="match status" value="1"/>
</dbReference>
<keyword evidence="2" id="KW-0238">DNA-binding</keyword>
<reference evidence="2 3" key="1">
    <citation type="submission" date="2023-07" db="EMBL/GenBank/DDBJ databases">
        <title>Genomic Encyclopedia of Type Strains, Phase IV (KMG-IV): sequencing the most valuable type-strain genomes for metagenomic binning, comparative biology and taxonomic classification.</title>
        <authorList>
            <person name="Goeker M."/>
        </authorList>
    </citation>
    <scope>NUCLEOTIDE SEQUENCE [LARGE SCALE GENOMIC DNA]</scope>
    <source>
        <strain evidence="2 3">DSM 16784</strain>
    </source>
</reference>
<protein>
    <submittedName>
        <fullName evidence="2">DNA-binding Lrp family transcriptional regulator</fullName>
    </submittedName>
</protein>
<dbReference type="GO" id="GO:0003677">
    <property type="term" value="F:DNA binding"/>
    <property type="evidence" value="ECO:0007669"/>
    <property type="project" value="UniProtKB-KW"/>
</dbReference>
<dbReference type="Gene3D" id="3.30.70.920">
    <property type="match status" value="1"/>
</dbReference>
<gene>
    <name evidence="2" type="ORF">J2S15_002078</name>
</gene>
<dbReference type="InterPro" id="IPR036388">
    <property type="entry name" value="WH-like_DNA-bd_sf"/>
</dbReference>
<dbReference type="PANTHER" id="PTHR30154:SF34">
    <property type="entry name" value="TRANSCRIPTIONAL REGULATOR AZLB"/>
    <property type="match status" value="1"/>
</dbReference>
<dbReference type="RefSeq" id="WP_307407961.1">
    <property type="nucleotide sequence ID" value="NZ_JAUSUR010000003.1"/>
</dbReference>
<evidence type="ECO:0000313" key="3">
    <source>
        <dbReference type="Proteomes" id="UP001230220"/>
    </source>
</evidence>
<dbReference type="Pfam" id="PF01037">
    <property type="entry name" value="AsnC_trans_reg"/>
    <property type="match status" value="1"/>
</dbReference>
<dbReference type="PANTHER" id="PTHR30154">
    <property type="entry name" value="LEUCINE-RESPONSIVE REGULATORY PROTEIN"/>
    <property type="match status" value="1"/>
</dbReference>
<dbReference type="InterPro" id="IPR019887">
    <property type="entry name" value="Tscrpt_reg_AsnC/Lrp_C"/>
</dbReference>